<protein>
    <submittedName>
        <fullName evidence="1">Uncharacterized protein</fullName>
    </submittedName>
</protein>
<proteinExistence type="predicted"/>
<feature type="non-terminal residue" evidence="1">
    <location>
        <position position="1"/>
    </location>
</feature>
<feature type="non-terminal residue" evidence="1">
    <location>
        <position position="124"/>
    </location>
</feature>
<organism evidence="1">
    <name type="scientific">Graphocephala atropunctata</name>
    <dbReference type="NCBI Taxonomy" id="36148"/>
    <lineage>
        <taxon>Eukaryota</taxon>
        <taxon>Metazoa</taxon>
        <taxon>Ecdysozoa</taxon>
        <taxon>Arthropoda</taxon>
        <taxon>Hexapoda</taxon>
        <taxon>Insecta</taxon>
        <taxon>Pterygota</taxon>
        <taxon>Neoptera</taxon>
        <taxon>Paraneoptera</taxon>
        <taxon>Hemiptera</taxon>
        <taxon>Auchenorrhyncha</taxon>
        <taxon>Membracoidea</taxon>
        <taxon>Cicadellidae</taxon>
        <taxon>Cicadellinae</taxon>
        <taxon>Cicadellini</taxon>
        <taxon>Graphocephala</taxon>
    </lineage>
</organism>
<evidence type="ECO:0000313" key="1">
    <source>
        <dbReference type="EMBL" id="JAT34143.1"/>
    </source>
</evidence>
<dbReference type="AlphaFoldDB" id="A0A1B6MDX7"/>
<dbReference type="EMBL" id="GEBQ01005834">
    <property type="protein sequence ID" value="JAT34143.1"/>
    <property type="molecule type" value="Transcribed_RNA"/>
</dbReference>
<sequence length="124" mass="13712">ILVFSPTNIVRILQSLYTTYDNTLIGIMWYKMSLGFVLICLGTQLGCNVEARRCATAGKSLADLSDEVAFTIIETVATVSNLLDGGSFVPSEETKILDNVKDEVLRQARCQIEAMKKLVRGHQK</sequence>
<reference evidence="1" key="1">
    <citation type="submission" date="2015-11" db="EMBL/GenBank/DDBJ databases">
        <title>De novo transcriptome assembly of four potential Pierce s Disease insect vectors from Arizona vineyards.</title>
        <authorList>
            <person name="Tassone E.E."/>
        </authorList>
    </citation>
    <scope>NUCLEOTIDE SEQUENCE</scope>
</reference>
<accession>A0A1B6MDX7</accession>
<name>A0A1B6MDX7_9HEMI</name>
<gene>
    <name evidence="1" type="ORF">g.4353</name>
</gene>